<proteinExistence type="predicted"/>
<dbReference type="Proteomes" id="UP000440694">
    <property type="component" value="Unassembled WGS sequence"/>
</dbReference>
<organism evidence="3 4">
    <name type="scientific">Hyphomicrobium album</name>
    <dbReference type="NCBI Taxonomy" id="2665159"/>
    <lineage>
        <taxon>Bacteria</taxon>
        <taxon>Pseudomonadati</taxon>
        <taxon>Pseudomonadota</taxon>
        <taxon>Alphaproteobacteria</taxon>
        <taxon>Hyphomicrobiales</taxon>
        <taxon>Hyphomicrobiaceae</taxon>
        <taxon>Hyphomicrobium</taxon>
    </lineage>
</organism>
<keyword evidence="2" id="KW-1133">Transmembrane helix</keyword>
<protein>
    <submittedName>
        <fullName evidence="3">Uncharacterized protein</fullName>
    </submittedName>
</protein>
<evidence type="ECO:0000256" key="1">
    <source>
        <dbReference type="SAM" id="MobiDB-lite"/>
    </source>
</evidence>
<name>A0A6I3KEZ7_9HYPH</name>
<gene>
    <name evidence="3" type="ORF">GIW81_00815</name>
</gene>
<keyword evidence="2" id="KW-0472">Membrane</keyword>
<dbReference type="RefSeq" id="WP_154737459.1">
    <property type="nucleotide sequence ID" value="NZ_WMBQ01000001.1"/>
</dbReference>
<feature type="transmembrane region" description="Helical" evidence="2">
    <location>
        <begin position="30"/>
        <end position="49"/>
    </location>
</feature>
<evidence type="ECO:0000313" key="3">
    <source>
        <dbReference type="EMBL" id="MTD92869.1"/>
    </source>
</evidence>
<keyword evidence="4" id="KW-1185">Reference proteome</keyword>
<dbReference type="AlphaFoldDB" id="A0A6I3KEZ7"/>
<sequence length="131" mass="15052">MKRHANERHWENYEQRPGVPKSGLPSWRRVLLAVLAWALIVGMVILAFAREASPAKGEPLVRPIELHIKACYRPDPRVCLEHPPVVFMEPGLTVYACAMRAQIELVKWKEEHPGWYVIRYRCGRAGVMARA</sequence>
<evidence type="ECO:0000256" key="2">
    <source>
        <dbReference type="SAM" id="Phobius"/>
    </source>
</evidence>
<feature type="region of interest" description="Disordered" evidence="1">
    <location>
        <begin position="1"/>
        <end position="22"/>
    </location>
</feature>
<accession>A0A6I3KEZ7</accession>
<keyword evidence="2" id="KW-0812">Transmembrane</keyword>
<comment type="caution">
    <text evidence="3">The sequence shown here is derived from an EMBL/GenBank/DDBJ whole genome shotgun (WGS) entry which is preliminary data.</text>
</comment>
<reference evidence="3 4" key="1">
    <citation type="submission" date="2019-11" db="EMBL/GenBank/DDBJ databases">
        <title>Identification of a novel strain.</title>
        <authorList>
            <person name="Xu Q."/>
            <person name="Wang G."/>
        </authorList>
    </citation>
    <scope>NUCLEOTIDE SEQUENCE [LARGE SCALE GENOMIC DNA]</scope>
    <source>
        <strain evidence="4">xq</strain>
    </source>
</reference>
<evidence type="ECO:0000313" key="4">
    <source>
        <dbReference type="Proteomes" id="UP000440694"/>
    </source>
</evidence>
<dbReference type="EMBL" id="WMBQ01000001">
    <property type="protein sequence ID" value="MTD92869.1"/>
    <property type="molecule type" value="Genomic_DNA"/>
</dbReference>